<protein>
    <recommendedName>
        <fullName evidence="6">RRM domain-containing protein</fullName>
    </recommendedName>
</protein>
<dbReference type="InterPro" id="IPR035979">
    <property type="entry name" value="RBD_domain_sf"/>
</dbReference>
<feature type="compositionally biased region" description="Low complexity" evidence="5">
    <location>
        <begin position="1"/>
        <end position="54"/>
    </location>
</feature>
<dbReference type="SUPFAM" id="SSF54928">
    <property type="entry name" value="RNA-binding domain, RBD"/>
    <property type="match status" value="1"/>
</dbReference>
<accession>A0A9P6RTW1</accession>
<reference evidence="7" key="1">
    <citation type="journal article" date="2020" name="Fungal Divers.">
        <title>Resolving the Mortierellaceae phylogeny through synthesis of multi-gene phylogenetics and phylogenomics.</title>
        <authorList>
            <person name="Vandepol N."/>
            <person name="Liber J."/>
            <person name="Desiro A."/>
            <person name="Na H."/>
            <person name="Kennedy M."/>
            <person name="Barry K."/>
            <person name="Grigoriev I.V."/>
            <person name="Miller A.N."/>
            <person name="O'Donnell K."/>
            <person name="Stajich J.E."/>
            <person name="Bonito G."/>
        </authorList>
    </citation>
    <scope>NUCLEOTIDE SEQUENCE</scope>
    <source>
        <strain evidence="7">REB-010B</strain>
    </source>
</reference>
<feature type="compositionally biased region" description="Acidic residues" evidence="5">
    <location>
        <begin position="190"/>
        <end position="203"/>
    </location>
</feature>
<evidence type="ECO:0000256" key="2">
    <source>
        <dbReference type="ARBA" id="ARBA00022884"/>
    </source>
</evidence>
<proteinExistence type="predicted"/>
<dbReference type="SMART" id="SM00360">
    <property type="entry name" value="RRM"/>
    <property type="match status" value="1"/>
</dbReference>
<feature type="domain" description="RRM" evidence="6">
    <location>
        <begin position="250"/>
        <end position="328"/>
    </location>
</feature>
<dbReference type="Pfam" id="PF00076">
    <property type="entry name" value="RRM_1"/>
    <property type="match status" value="1"/>
</dbReference>
<feature type="compositionally biased region" description="Basic and acidic residues" evidence="5">
    <location>
        <begin position="96"/>
        <end position="138"/>
    </location>
</feature>
<dbReference type="CDD" id="cd12307">
    <property type="entry name" value="RRM_NIFK_like"/>
    <property type="match status" value="1"/>
</dbReference>
<evidence type="ECO:0000256" key="4">
    <source>
        <dbReference type="PROSITE-ProRule" id="PRU00176"/>
    </source>
</evidence>
<dbReference type="EMBL" id="JAAAIP010000013">
    <property type="protein sequence ID" value="KAG0329631.1"/>
    <property type="molecule type" value="Genomic_DNA"/>
</dbReference>
<dbReference type="AlphaFoldDB" id="A0A9P6RTW1"/>
<evidence type="ECO:0000256" key="1">
    <source>
        <dbReference type="ARBA" id="ARBA00004604"/>
    </source>
</evidence>
<sequence>MPAATRATKAAATKSTAAPANSTANAKPAATNNKRKATAPAAKEAPAKKVAVTPAKKETKTAAPAPKKTATPAPKKTTTAAAKKAAAASEETTPAAEKKKPAQKKVVEEKKVVEKKPAEKKVVAKKAAVEKKVVEKKTPAPKKTPQQPKETTKAAAASAPKQEQKDESDDEFDGEQQLMDDKTLLKDIDSSADEDSSDEENEEDRAAMKADTFAAMSDEISLNPKAAAALRKKLGTLPSPKDKAAKDVTGVVYLGRIPHGFYEDQMQAYFSQFGEVLRLRLSRNKKTGKSKHYAFIEFASQDVAEIVADTMDNYLLFGHQLKCKALQPSQIHPAMFLGANKRFKAIPWVKISKEKHNAEKTTGQMKQVKKKLLKNEEAKRAKLAELGIEYEFPGYKASVQEKPTHTKF</sequence>
<keyword evidence="2 4" id="KW-0694">RNA-binding</keyword>
<evidence type="ECO:0000313" key="8">
    <source>
        <dbReference type="Proteomes" id="UP000738325"/>
    </source>
</evidence>
<dbReference type="Proteomes" id="UP000738325">
    <property type="component" value="Unassembled WGS sequence"/>
</dbReference>
<dbReference type="PROSITE" id="PS50102">
    <property type="entry name" value="RRM"/>
    <property type="match status" value="1"/>
</dbReference>
<dbReference type="Gene3D" id="3.30.70.330">
    <property type="match status" value="1"/>
</dbReference>
<name>A0A9P6RTW1_9FUNG</name>
<gene>
    <name evidence="7" type="ORF">BGZ99_001238</name>
</gene>
<dbReference type="InterPro" id="IPR000504">
    <property type="entry name" value="RRM_dom"/>
</dbReference>
<organism evidence="7 8">
    <name type="scientific">Dissophora globulifera</name>
    <dbReference type="NCBI Taxonomy" id="979702"/>
    <lineage>
        <taxon>Eukaryota</taxon>
        <taxon>Fungi</taxon>
        <taxon>Fungi incertae sedis</taxon>
        <taxon>Mucoromycota</taxon>
        <taxon>Mortierellomycotina</taxon>
        <taxon>Mortierellomycetes</taxon>
        <taxon>Mortierellales</taxon>
        <taxon>Mortierellaceae</taxon>
        <taxon>Dissophora</taxon>
    </lineage>
</organism>
<feature type="region of interest" description="Disordered" evidence="5">
    <location>
        <begin position="1"/>
        <end position="205"/>
    </location>
</feature>
<dbReference type="GO" id="GO:0005730">
    <property type="term" value="C:nucleolus"/>
    <property type="evidence" value="ECO:0007669"/>
    <property type="project" value="UniProtKB-SubCell"/>
</dbReference>
<evidence type="ECO:0000259" key="6">
    <source>
        <dbReference type="PROSITE" id="PS50102"/>
    </source>
</evidence>
<dbReference type="PANTHER" id="PTHR46754">
    <property type="entry name" value="MKI67 FHA DOMAIN-INTERACTING NUCLEOLAR PHOSPHOPROTEIN"/>
    <property type="match status" value="1"/>
</dbReference>
<comment type="caution">
    <text evidence="7">The sequence shown here is derived from an EMBL/GenBank/DDBJ whole genome shotgun (WGS) entry which is preliminary data.</text>
</comment>
<dbReference type="GO" id="GO:0003723">
    <property type="term" value="F:RNA binding"/>
    <property type="evidence" value="ECO:0007669"/>
    <property type="project" value="UniProtKB-UniRule"/>
</dbReference>
<feature type="compositionally biased region" description="Basic and acidic residues" evidence="5">
    <location>
        <begin position="179"/>
        <end position="189"/>
    </location>
</feature>
<evidence type="ECO:0000256" key="3">
    <source>
        <dbReference type="ARBA" id="ARBA00023242"/>
    </source>
</evidence>
<dbReference type="OrthoDB" id="21467at2759"/>
<keyword evidence="8" id="KW-1185">Reference proteome</keyword>
<comment type="subcellular location">
    <subcellularLocation>
        <location evidence="1">Nucleus</location>
        <location evidence="1">Nucleolus</location>
    </subcellularLocation>
</comment>
<evidence type="ECO:0000256" key="5">
    <source>
        <dbReference type="SAM" id="MobiDB-lite"/>
    </source>
</evidence>
<feature type="compositionally biased region" description="Low complexity" evidence="5">
    <location>
        <begin position="61"/>
        <end position="95"/>
    </location>
</feature>
<keyword evidence="3" id="KW-0539">Nucleus</keyword>
<dbReference type="InterPro" id="IPR012677">
    <property type="entry name" value="Nucleotide-bd_a/b_plait_sf"/>
</dbReference>
<evidence type="ECO:0000313" key="7">
    <source>
        <dbReference type="EMBL" id="KAG0329631.1"/>
    </source>
</evidence>